<organism evidence="2 3">
    <name type="scientific">Amniculicola lignicola CBS 123094</name>
    <dbReference type="NCBI Taxonomy" id="1392246"/>
    <lineage>
        <taxon>Eukaryota</taxon>
        <taxon>Fungi</taxon>
        <taxon>Dikarya</taxon>
        <taxon>Ascomycota</taxon>
        <taxon>Pezizomycotina</taxon>
        <taxon>Dothideomycetes</taxon>
        <taxon>Pleosporomycetidae</taxon>
        <taxon>Pleosporales</taxon>
        <taxon>Amniculicolaceae</taxon>
        <taxon>Amniculicola</taxon>
    </lineage>
</organism>
<feature type="compositionally biased region" description="Low complexity" evidence="1">
    <location>
        <begin position="71"/>
        <end position="84"/>
    </location>
</feature>
<proteinExistence type="predicted"/>
<gene>
    <name evidence="2" type="ORF">P154DRAFT_614675</name>
</gene>
<name>A0A6A5X315_9PLEO</name>
<dbReference type="EMBL" id="ML977557">
    <property type="protein sequence ID" value="KAF2007266.1"/>
    <property type="molecule type" value="Genomic_DNA"/>
</dbReference>
<evidence type="ECO:0000313" key="2">
    <source>
        <dbReference type="EMBL" id="KAF2007266.1"/>
    </source>
</evidence>
<accession>A0A6A5X315</accession>
<protein>
    <submittedName>
        <fullName evidence="2">Uncharacterized protein</fullName>
    </submittedName>
</protein>
<dbReference type="OrthoDB" id="5403747at2759"/>
<evidence type="ECO:0000256" key="1">
    <source>
        <dbReference type="SAM" id="MobiDB-lite"/>
    </source>
</evidence>
<sequence length="178" mass="19235">MAEKEAPVAFTPREMEVLALAWQCMESEPKINMAKLAQLTGYTHASAGVTFGKIKRKLKIFAASSQPMDYASTPTKKGTTSTGAVPRSSAKRYATKPKSGAAGFGDESPTKKSRKNGGRMKNGNRGGESDDDDEFKDVKVKKEEVGSLLEGVEEYYNRGQGQGQGWGPYAGEEAEEDI</sequence>
<dbReference type="Proteomes" id="UP000799779">
    <property type="component" value="Unassembled WGS sequence"/>
</dbReference>
<evidence type="ECO:0000313" key="3">
    <source>
        <dbReference type="Proteomes" id="UP000799779"/>
    </source>
</evidence>
<dbReference type="AlphaFoldDB" id="A0A6A5X315"/>
<reference evidence="2" key="1">
    <citation type="journal article" date="2020" name="Stud. Mycol.">
        <title>101 Dothideomycetes genomes: a test case for predicting lifestyles and emergence of pathogens.</title>
        <authorList>
            <person name="Haridas S."/>
            <person name="Albert R."/>
            <person name="Binder M."/>
            <person name="Bloem J."/>
            <person name="Labutti K."/>
            <person name="Salamov A."/>
            <person name="Andreopoulos B."/>
            <person name="Baker S."/>
            <person name="Barry K."/>
            <person name="Bills G."/>
            <person name="Bluhm B."/>
            <person name="Cannon C."/>
            <person name="Castanera R."/>
            <person name="Culley D."/>
            <person name="Daum C."/>
            <person name="Ezra D."/>
            <person name="Gonzalez J."/>
            <person name="Henrissat B."/>
            <person name="Kuo A."/>
            <person name="Liang C."/>
            <person name="Lipzen A."/>
            <person name="Lutzoni F."/>
            <person name="Magnuson J."/>
            <person name="Mondo S."/>
            <person name="Nolan M."/>
            <person name="Ohm R."/>
            <person name="Pangilinan J."/>
            <person name="Park H.-J."/>
            <person name="Ramirez L."/>
            <person name="Alfaro M."/>
            <person name="Sun H."/>
            <person name="Tritt A."/>
            <person name="Yoshinaga Y."/>
            <person name="Zwiers L.-H."/>
            <person name="Turgeon B."/>
            <person name="Goodwin S."/>
            <person name="Spatafora J."/>
            <person name="Crous P."/>
            <person name="Grigoriev I."/>
        </authorList>
    </citation>
    <scope>NUCLEOTIDE SEQUENCE</scope>
    <source>
        <strain evidence="2">CBS 123094</strain>
    </source>
</reference>
<keyword evidence="3" id="KW-1185">Reference proteome</keyword>
<feature type="region of interest" description="Disordered" evidence="1">
    <location>
        <begin position="65"/>
        <end position="139"/>
    </location>
</feature>
<feature type="region of interest" description="Disordered" evidence="1">
    <location>
        <begin position="156"/>
        <end position="178"/>
    </location>
</feature>